<comment type="function">
    <text evidence="13">Carrier of the growing fatty acid chain in fatty acid biosynthesis.</text>
</comment>
<dbReference type="InterPro" id="IPR009081">
    <property type="entry name" value="PP-bd_ACP"/>
</dbReference>
<evidence type="ECO:0000256" key="6">
    <source>
        <dbReference type="ARBA" id="ARBA00022553"/>
    </source>
</evidence>
<dbReference type="Gene3D" id="1.10.1200.10">
    <property type="entry name" value="ACP-like"/>
    <property type="match status" value="1"/>
</dbReference>
<keyword evidence="11" id="KW-0496">Mitochondrion</keyword>
<evidence type="ECO:0000256" key="10">
    <source>
        <dbReference type="ARBA" id="ARBA00023098"/>
    </source>
</evidence>
<dbReference type="InterPro" id="IPR036736">
    <property type="entry name" value="ACP-like_sf"/>
</dbReference>
<keyword evidence="16" id="KW-1185">Reference proteome</keyword>
<keyword evidence="3" id="KW-0813">Transport</keyword>
<dbReference type="PROSITE" id="PS50075">
    <property type="entry name" value="CARRIER"/>
    <property type="match status" value="1"/>
</dbReference>
<evidence type="ECO:0000256" key="5">
    <source>
        <dbReference type="ARBA" id="ARBA00022516"/>
    </source>
</evidence>
<dbReference type="PROSITE" id="PS00012">
    <property type="entry name" value="PHOSPHOPANTETHEINE"/>
    <property type="match status" value="1"/>
</dbReference>
<protein>
    <recommendedName>
        <fullName evidence="13">Acyl carrier protein</fullName>
    </recommendedName>
</protein>
<comment type="subcellular location">
    <subcellularLocation>
        <location evidence="1">Mitochondrion</location>
    </subcellularLocation>
</comment>
<dbReference type="InterPro" id="IPR006162">
    <property type="entry name" value="Ppantetheine_attach_site"/>
</dbReference>
<evidence type="ECO:0000256" key="1">
    <source>
        <dbReference type="ARBA" id="ARBA00004173"/>
    </source>
</evidence>
<keyword evidence="6" id="KW-0597">Phosphoprotein</keyword>
<reference evidence="15 16" key="1">
    <citation type="journal article" date="2023" name="BMC Biol.">
        <title>The compact genome of the sponge Oopsacas minuta (Hexactinellida) is lacking key metazoan core genes.</title>
        <authorList>
            <person name="Santini S."/>
            <person name="Schenkelaars Q."/>
            <person name="Jourda C."/>
            <person name="Duchesne M."/>
            <person name="Belahbib H."/>
            <person name="Rocher C."/>
            <person name="Selva M."/>
            <person name="Riesgo A."/>
            <person name="Vervoort M."/>
            <person name="Leys S.P."/>
            <person name="Kodjabachian L."/>
            <person name="Le Bivic A."/>
            <person name="Borchiellini C."/>
            <person name="Claverie J.M."/>
            <person name="Renard E."/>
        </authorList>
    </citation>
    <scope>NUCLEOTIDE SEQUENCE [LARGE SCALE GENOMIC DNA]</scope>
    <source>
        <strain evidence="15">SPO-2</strain>
    </source>
</reference>
<evidence type="ECO:0000256" key="9">
    <source>
        <dbReference type="ARBA" id="ARBA00022982"/>
    </source>
</evidence>
<sequence length="165" mass="18634">MMSLSHIFKSRVIQLALLRNKSLSRSFGGSMVKFRYTLLPPVIQNSSLFHTFNTQFIRSIPLLSNRQVRLFSEDGLPPTWEEVNKKIIDVLSAFDKIAPENVSLGAHFVNDLGLDSLDIVEIVMSFEDFFDVEITDDELETIFSGKDAADLIGRKLEIPFPEAAL</sequence>
<comment type="caution">
    <text evidence="15">The sequence shown here is derived from an EMBL/GenBank/DDBJ whole genome shotgun (WGS) entry which is preliminary data.</text>
</comment>
<evidence type="ECO:0000256" key="7">
    <source>
        <dbReference type="ARBA" id="ARBA00022832"/>
    </source>
</evidence>
<evidence type="ECO:0000256" key="2">
    <source>
        <dbReference type="ARBA" id="ARBA00010930"/>
    </source>
</evidence>
<dbReference type="Proteomes" id="UP001165289">
    <property type="component" value="Unassembled WGS sequence"/>
</dbReference>
<evidence type="ECO:0000259" key="14">
    <source>
        <dbReference type="PROSITE" id="PS50075"/>
    </source>
</evidence>
<keyword evidence="10" id="KW-0443">Lipid metabolism</keyword>
<keyword evidence="4 13" id="KW-0596">Phosphopantetheine</keyword>
<dbReference type="InterPro" id="IPR003231">
    <property type="entry name" value="ACP"/>
</dbReference>
<name>A0AAV7KI93_9METZ</name>
<evidence type="ECO:0000313" key="15">
    <source>
        <dbReference type="EMBL" id="KAI6660933.1"/>
    </source>
</evidence>
<comment type="similarity">
    <text evidence="2">Belongs to the acyl carrier protein (ACP) family.</text>
</comment>
<dbReference type="PANTHER" id="PTHR20863:SF28">
    <property type="entry name" value="ACYL CARRIER PROTEIN, MITOCHONDRIAL"/>
    <property type="match status" value="1"/>
</dbReference>
<evidence type="ECO:0000256" key="3">
    <source>
        <dbReference type="ARBA" id="ARBA00022448"/>
    </source>
</evidence>
<feature type="domain" description="Carrier" evidence="14">
    <location>
        <begin position="81"/>
        <end position="156"/>
    </location>
</feature>
<keyword evidence="8" id="KW-0809">Transit peptide</keyword>
<keyword evidence="9" id="KW-0249">Electron transport</keyword>
<evidence type="ECO:0000256" key="11">
    <source>
        <dbReference type="ARBA" id="ARBA00023128"/>
    </source>
</evidence>
<evidence type="ECO:0000256" key="12">
    <source>
        <dbReference type="ARBA" id="ARBA00023160"/>
    </source>
</evidence>
<evidence type="ECO:0000256" key="4">
    <source>
        <dbReference type="ARBA" id="ARBA00022450"/>
    </source>
</evidence>
<dbReference type="AlphaFoldDB" id="A0AAV7KI93"/>
<dbReference type="HAMAP" id="MF_01217">
    <property type="entry name" value="Acyl_carrier"/>
    <property type="match status" value="1"/>
</dbReference>
<keyword evidence="5 13" id="KW-0444">Lipid biosynthesis</keyword>
<dbReference type="Pfam" id="PF00550">
    <property type="entry name" value="PP-binding"/>
    <property type="match status" value="1"/>
</dbReference>
<dbReference type="PANTHER" id="PTHR20863">
    <property type="entry name" value="ACYL CARRIER PROTEIN"/>
    <property type="match status" value="1"/>
</dbReference>
<dbReference type="GO" id="GO:0005739">
    <property type="term" value="C:mitochondrion"/>
    <property type="evidence" value="ECO:0007669"/>
    <property type="project" value="UniProtKB-SubCell"/>
</dbReference>
<dbReference type="SUPFAM" id="SSF47336">
    <property type="entry name" value="ACP-like"/>
    <property type="match status" value="1"/>
</dbReference>
<evidence type="ECO:0000313" key="16">
    <source>
        <dbReference type="Proteomes" id="UP001165289"/>
    </source>
</evidence>
<evidence type="ECO:0000256" key="8">
    <source>
        <dbReference type="ARBA" id="ARBA00022946"/>
    </source>
</evidence>
<accession>A0AAV7KI93</accession>
<proteinExistence type="inferred from homology"/>
<gene>
    <name evidence="15" type="ORF">LOD99_13657</name>
</gene>
<keyword evidence="12 13" id="KW-0275">Fatty acid biosynthesis</keyword>
<dbReference type="GO" id="GO:0000035">
    <property type="term" value="F:acyl binding"/>
    <property type="evidence" value="ECO:0007669"/>
    <property type="project" value="TreeGrafter"/>
</dbReference>
<organism evidence="15 16">
    <name type="scientific">Oopsacas minuta</name>
    <dbReference type="NCBI Taxonomy" id="111878"/>
    <lineage>
        <taxon>Eukaryota</taxon>
        <taxon>Metazoa</taxon>
        <taxon>Porifera</taxon>
        <taxon>Hexactinellida</taxon>
        <taxon>Hexasterophora</taxon>
        <taxon>Lyssacinosida</taxon>
        <taxon>Leucopsacidae</taxon>
        <taxon>Oopsacas</taxon>
    </lineage>
</organism>
<evidence type="ECO:0000256" key="13">
    <source>
        <dbReference type="RuleBase" id="RU000722"/>
    </source>
</evidence>
<keyword evidence="7" id="KW-0276">Fatty acid metabolism</keyword>
<dbReference type="EMBL" id="JAKMXF010000022">
    <property type="protein sequence ID" value="KAI6660933.1"/>
    <property type="molecule type" value="Genomic_DNA"/>
</dbReference>
<dbReference type="GO" id="GO:0000036">
    <property type="term" value="F:acyl carrier activity"/>
    <property type="evidence" value="ECO:0007669"/>
    <property type="project" value="TreeGrafter"/>
</dbReference>